<feature type="signal peptide" evidence="1">
    <location>
        <begin position="1"/>
        <end position="19"/>
    </location>
</feature>
<keyword evidence="1" id="KW-0732">Signal</keyword>
<evidence type="ECO:0000313" key="3">
    <source>
        <dbReference type="EMBL" id="CAF9930084.1"/>
    </source>
</evidence>
<dbReference type="OrthoDB" id="4177994at2759"/>
<keyword evidence="4" id="KW-1185">Reference proteome</keyword>
<dbReference type="GO" id="GO:0005576">
    <property type="term" value="C:extracellular region"/>
    <property type="evidence" value="ECO:0007669"/>
    <property type="project" value="InterPro"/>
</dbReference>
<protein>
    <recommendedName>
        <fullName evidence="2">Killer toxin Kp4 domain-containing protein</fullName>
    </recommendedName>
</protein>
<sequence>MQFSAMVFAAIGIAGSVTALDINCKGNGNCASQGDDALTEVHNKILALGQGSTFSNGQHIACAGGTGQACAFYQNLVGTQTAAQAAQHVANLLDHGCKTCGSDPTDGSNVSNGELTVNWVS</sequence>
<evidence type="ECO:0000259" key="2">
    <source>
        <dbReference type="Pfam" id="PF09044"/>
    </source>
</evidence>
<feature type="domain" description="Killer toxin Kp4" evidence="2">
    <location>
        <begin position="8"/>
        <end position="121"/>
    </location>
</feature>
<feature type="chain" id="PRO_5034623281" description="Killer toxin Kp4 domain-containing protein" evidence="1">
    <location>
        <begin position="20"/>
        <end position="121"/>
    </location>
</feature>
<dbReference type="InterPro" id="IPR015131">
    <property type="entry name" value="Killer_tox_Kp4"/>
</dbReference>
<dbReference type="InterPro" id="IPR011329">
    <property type="entry name" value="Killer_tox_Kp4/SMK"/>
</dbReference>
<comment type="caution">
    <text evidence="3">The sequence shown here is derived from an EMBL/GenBank/DDBJ whole genome shotgun (WGS) entry which is preliminary data.</text>
</comment>
<proteinExistence type="predicted"/>
<organism evidence="3 4">
    <name type="scientific">Alectoria fallacina</name>
    <dbReference type="NCBI Taxonomy" id="1903189"/>
    <lineage>
        <taxon>Eukaryota</taxon>
        <taxon>Fungi</taxon>
        <taxon>Dikarya</taxon>
        <taxon>Ascomycota</taxon>
        <taxon>Pezizomycotina</taxon>
        <taxon>Lecanoromycetes</taxon>
        <taxon>OSLEUM clade</taxon>
        <taxon>Lecanoromycetidae</taxon>
        <taxon>Lecanorales</taxon>
        <taxon>Lecanorineae</taxon>
        <taxon>Parmeliaceae</taxon>
        <taxon>Alectoria</taxon>
    </lineage>
</organism>
<reference evidence="3" key="1">
    <citation type="submission" date="2021-03" db="EMBL/GenBank/DDBJ databases">
        <authorList>
            <person name="Tagirdzhanova G."/>
        </authorList>
    </citation>
    <scope>NUCLEOTIDE SEQUENCE</scope>
</reference>
<dbReference type="Pfam" id="PF09044">
    <property type="entry name" value="Kp4"/>
    <property type="match status" value="1"/>
</dbReference>
<evidence type="ECO:0000313" key="4">
    <source>
        <dbReference type="Proteomes" id="UP000664203"/>
    </source>
</evidence>
<dbReference type="Gene3D" id="3.30.430.10">
    <property type="entry name" value="Killer Toxin P4, subunit A"/>
    <property type="match status" value="1"/>
</dbReference>
<accession>A0A8H3IWS2</accession>
<dbReference type="EMBL" id="CAJPDR010000279">
    <property type="protein sequence ID" value="CAF9930084.1"/>
    <property type="molecule type" value="Genomic_DNA"/>
</dbReference>
<dbReference type="Proteomes" id="UP000664203">
    <property type="component" value="Unassembled WGS sequence"/>
</dbReference>
<gene>
    <name evidence="3" type="ORF">ALECFALPRED_004512</name>
</gene>
<dbReference type="SUPFAM" id="SSF55221">
    <property type="entry name" value="Yeast killer toxins"/>
    <property type="match status" value="1"/>
</dbReference>
<evidence type="ECO:0000256" key="1">
    <source>
        <dbReference type="SAM" id="SignalP"/>
    </source>
</evidence>
<dbReference type="AlphaFoldDB" id="A0A8H3IWS2"/>
<name>A0A8H3IWS2_9LECA</name>